<organism evidence="2 3">
    <name type="scientific">Microbulbifer salipaludis</name>
    <dbReference type="NCBI Taxonomy" id="187980"/>
    <lineage>
        <taxon>Bacteria</taxon>
        <taxon>Pseudomonadati</taxon>
        <taxon>Pseudomonadota</taxon>
        <taxon>Gammaproteobacteria</taxon>
        <taxon>Cellvibrionales</taxon>
        <taxon>Microbulbiferaceae</taxon>
        <taxon>Microbulbifer</taxon>
    </lineage>
</organism>
<comment type="caution">
    <text evidence="2">The sequence shown here is derived from an EMBL/GenBank/DDBJ whole genome shotgun (WGS) entry which is preliminary data.</text>
</comment>
<dbReference type="PANTHER" id="PTHR34322">
    <property type="entry name" value="TRANSPOSASE, Y1_TNP DOMAIN-CONTAINING"/>
    <property type="match status" value="1"/>
</dbReference>
<dbReference type="EMBL" id="JAEKJR010000002">
    <property type="protein sequence ID" value="MBN8432170.1"/>
    <property type="molecule type" value="Genomic_DNA"/>
</dbReference>
<dbReference type="SUPFAM" id="SSF143422">
    <property type="entry name" value="Transposase IS200-like"/>
    <property type="match status" value="1"/>
</dbReference>
<dbReference type="Gene3D" id="3.30.70.1290">
    <property type="entry name" value="Transposase IS200-like"/>
    <property type="match status" value="1"/>
</dbReference>
<feature type="domain" description="Transposase IS200-like" evidence="1">
    <location>
        <begin position="9"/>
        <end position="124"/>
    </location>
</feature>
<dbReference type="Pfam" id="PF01797">
    <property type="entry name" value="Y1_Tnp"/>
    <property type="match status" value="1"/>
</dbReference>
<reference evidence="2 3" key="1">
    <citation type="submission" date="2020-12" db="EMBL/GenBank/DDBJ databases">
        <title>Oil enriched cultivation method for isolating marine PHA-producing bacteria.</title>
        <authorList>
            <person name="Zheng W."/>
            <person name="Yu S."/>
            <person name="Huang Y."/>
        </authorList>
    </citation>
    <scope>NUCLEOTIDE SEQUENCE [LARGE SCALE GENOMIC DNA]</scope>
    <source>
        <strain evidence="2 3">SN0-2</strain>
    </source>
</reference>
<evidence type="ECO:0000313" key="2">
    <source>
        <dbReference type="EMBL" id="MBN8432170.1"/>
    </source>
</evidence>
<dbReference type="InterPro" id="IPR002686">
    <property type="entry name" value="Transposase_17"/>
</dbReference>
<dbReference type="RefSeq" id="WP_207003482.1">
    <property type="nucleotide sequence ID" value="NZ_JAEKJR010000002.1"/>
</dbReference>
<evidence type="ECO:0000313" key="3">
    <source>
        <dbReference type="Proteomes" id="UP000664293"/>
    </source>
</evidence>
<name>A0ABS3EA30_9GAMM</name>
<sequence length="233" mass="26727">MARLPRLGPAGIPQHVIQRGNNRQVCFCSEQDMIAYVGWLKQYSKSFGVQVHAWVLMTNHVHLLVTPLSDGAVSKMMQALGRIYVRYFNREYRRSGTLWEGRYKSCLVESEGYLLQCYRYIELNPVNANMVADPGEYYWSSYACNGFGKVSSLITPHPEYLALGRSPKERCEQYRALFSYHLDGPALEEIRTSVNKGMALGSLRFKEEVERQHARRVTDVPIGRPRKSIVNTN</sequence>
<dbReference type="SMART" id="SM01321">
    <property type="entry name" value="Y1_Tnp"/>
    <property type="match status" value="1"/>
</dbReference>
<gene>
    <name evidence="2" type="ORF">JF535_15060</name>
</gene>
<keyword evidence="3" id="KW-1185">Reference proteome</keyword>
<proteinExistence type="predicted"/>
<dbReference type="InterPro" id="IPR036515">
    <property type="entry name" value="Transposase_17_sf"/>
</dbReference>
<dbReference type="PANTHER" id="PTHR34322:SF2">
    <property type="entry name" value="TRANSPOSASE IS200-LIKE DOMAIN-CONTAINING PROTEIN"/>
    <property type="match status" value="1"/>
</dbReference>
<accession>A0ABS3EA30</accession>
<protein>
    <submittedName>
        <fullName evidence="2">Transposase</fullName>
    </submittedName>
</protein>
<evidence type="ECO:0000259" key="1">
    <source>
        <dbReference type="SMART" id="SM01321"/>
    </source>
</evidence>
<dbReference type="Proteomes" id="UP000664293">
    <property type="component" value="Unassembled WGS sequence"/>
</dbReference>